<dbReference type="GO" id="GO:0061599">
    <property type="term" value="F:molybdopterin molybdotransferase activity"/>
    <property type="evidence" value="ECO:0007669"/>
    <property type="project" value="UniProtKB-UniRule"/>
</dbReference>
<dbReference type="NCBIfam" id="TIGR00177">
    <property type="entry name" value="molyb_syn"/>
    <property type="match status" value="1"/>
</dbReference>
<dbReference type="InterPro" id="IPR005111">
    <property type="entry name" value="MoeA_C_domain_IV"/>
</dbReference>
<protein>
    <recommendedName>
        <fullName evidence="6">Molybdopterin molybdenumtransferase</fullName>
        <ecNumber evidence="6">2.10.1.1</ecNumber>
    </recommendedName>
</protein>
<evidence type="ECO:0000256" key="5">
    <source>
        <dbReference type="ARBA" id="ARBA00047317"/>
    </source>
</evidence>
<dbReference type="InterPro" id="IPR038987">
    <property type="entry name" value="MoeA-like"/>
</dbReference>
<dbReference type="SUPFAM" id="SSF63882">
    <property type="entry name" value="MoeA N-terminal region -like"/>
    <property type="match status" value="1"/>
</dbReference>
<feature type="domain" description="MoaB/Mog" evidence="7">
    <location>
        <begin position="185"/>
        <end position="324"/>
    </location>
</feature>
<dbReference type="GO" id="GO:0006777">
    <property type="term" value="P:Mo-molybdopterin cofactor biosynthetic process"/>
    <property type="evidence" value="ECO:0007669"/>
    <property type="project" value="UniProtKB-UniRule"/>
</dbReference>
<dbReference type="InterPro" id="IPR036135">
    <property type="entry name" value="MoeA_linker/N_sf"/>
</dbReference>
<keyword evidence="6" id="KW-0460">Magnesium</keyword>
<evidence type="ECO:0000259" key="7">
    <source>
        <dbReference type="SMART" id="SM00852"/>
    </source>
</evidence>
<keyword evidence="6" id="KW-0479">Metal-binding</keyword>
<dbReference type="PANTHER" id="PTHR10192:SF5">
    <property type="entry name" value="GEPHYRIN"/>
    <property type="match status" value="1"/>
</dbReference>
<dbReference type="InterPro" id="IPR005110">
    <property type="entry name" value="MoeA_linker/N"/>
</dbReference>
<dbReference type="NCBIfam" id="NF045515">
    <property type="entry name" value="Glp_gephyrin"/>
    <property type="match status" value="1"/>
</dbReference>
<dbReference type="UniPathway" id="UPA00344"/>
<dbReference type="PANTHER" id="PTHR10192">
    <property type="entry name" value="MOLYBDOPTERIN BIOSYNTHESIS PROTEIN"/>
    <property type="match status" value="1"/>
</dbReference>
<evidence type="ECO:0000256" key="2">
    <source>
        <dbReference type="ARBA" id="ARBA00005046"/>
    </source>
</evidence>
<comment type="cofactor">
    <cofactor evidence="6">
        <name>Mg(2+)</name>
        <dbReference type="ChEBI" id="CHEBI:18420"/>
    </cofactor>
</comment>
<name>A0A484HJC3_9BACT</name>
<gene>
    <name evidence="8" type="ORF">EPICR_20161</name>
</gene>
<evidence type="ECO:0000256" key="3">
    <source>
        <dbReference type="ARBA" id="ARBA00010763"/>
    </source>
</evidence>
<dbReference type="InterPro" id="IPR001453">
    <property type="entry name" value="MoaB/Mog_dom"/>
</dbReference>
<keyword evidence="6" id="KW-0500">Molybdenum</keyword>
<comment type="function">
    <text evidence="1 6">Catalyzes the insertion of molybdate into adenylated molybdopterin with the concomitant release of AMP.</text>
</comment>
<evidence type="ECO:0000256" key="6">
    <source>
        <dbReference type="RuleBase" id="RU365090"/>
    </source>
</evidence>
<dbReference type="Gene3D" id="3.40.980.10">
    <property type="entry name" value="MoaB/Mog-like domain"/>
    <property type="match status" value="1"/>
</dbReference>
<accession>A0A484HJC3</accession>
<dbReference type="Pfam" id="PF03453">
    <property type="entry name" value="MoeA_N"/>
    <property type="match status" value="1"/>
</dbReference>
<dbReference type="Gene3D" id="2.170.190.11">
    <property type="entry name" value="Molybdopterin biosynthesis moea protein, domain 3"/>
    <property type="match status" value="1"/>
</dbReference>
<dbReference type="Pfam" id="PF03454">
    <property type="entry name" value="MoeA_C"/>
    <property type="match status" value="1"/>
</dbReference>
<evidence type="ECO:0000256" key="4">
    <source>
        <dbReference type="ARBA" id="ARBA00023150"/>
    </source>
</evidence>
<dbReference type="Gene3D" id="2.40.340.10">
    <property type="entry name" value="MoeA, C-terminal, domain IV"/>
    <property type="match status" value="1"/>
</dbReference>
<dbReference type="InterPro" id="IPR036425">
    <property type="entry name" value="MoaB/Mog-like_dom_sf"/>
</dbReference>
<comment type="catalytic activity">
    <reaction evidence="5">
        <text>adenylyl-molybdopterin + molybdate = Mo-molybdopterin + AMP + H(+)</text>
        <dbReference type="Rhea" id="RHEA:35047"/>
        <dbReference type="ChEBI" id="CHEBI:15378"/>
        <dbReference type="ChEBI" id="CHEBI:36264"/>
        <dbReference type="ChEBI" id="CHEBI:62727"/>
        <dbReference type="ChEBI" id="CHEBI:71302"/>
        <dbReference type="ChEBI" id="CHEBI:456215"/>
        <dbReference type="EC" id="2.10.1.1"/>
    </reaction>
</comment>
<keyword evidence="6 8" id="KW-0808">Transferase</keyword>
<dbReference type="EC" id="2.10.1.1" evidence="6"/>
<dbReference type="GO" id="GO:0046872">
    <property type="term" value="F:metal ion binding"/>
    <property type="evidence" value="ECO:0007669"/>
    <property type="project" value="UniProtKB-UniRule"/>
</dbReference>
<evidence type="ECO:0000313" key="8">
    <source>
        <dbReference type="EMBL" id="VEN73694.1"/>
    </source>
</evidence>
<comment type="pathway">
    <text evidence="2 6">Cofactor biosynthesis; molybdopterin biosynthesis.</text>
</comment>
<dbReference type="CDD" id="cd00887">
    <property type="entry name" value="MoeA"/>
    <property type="match status" value="1"/>
</dbReference>
<proteinExistence type="inferred from homology"/>
<dbReference type="SUPFAM" id="SSF53218">
    <property type="entry name" value="Molybdenum cofactor biosynthesis proteins"/>
    <property type="match status" value="1"/>
</dbReference>
<comment type="similarity">
    <text evidence="3 6">Belongs to the MoeA family.</text>
</comment>
<dbReference type="InterPro" id="IPR036688">
    <property type="entry name" value="MoeA_C_domain_IV_sf"/>
</dbReference>
<dbReference type="SMART" id="SM00852">
    <property type="entry name" value="MoCF_biosynth"/>
    <property type="match status" value="1"/>
</dbReference>
<dbReference type="GO" id="GO:0005829">
    <property type="term" value="C:cytosol"/>
    <property type="evidence" value="ECO:0007669"/>
    <property type="project" value="TreeGrafter"/>
</dbReference>
<dbReference type="Pfam" id="PF00994">
    <property type="entry name" value="MoCF_biosynth"/>
    <property type="match status" value="1"/>
</dbReference>
<dbReference type="SUPFAM" id="SSF63867">
    <property type="entry name" value="MoeA C-terminal domain-like"/>
    <property type="match status" value="1"/>
</dbReference>
<keyword evidence="4 6" id="KW-0501">Molybdenum cofactor biosynthesis</keyword>
<dbReference type="Gene3D" id="3.90.105.10">
    <property type="entry name" value="Molybdopterin biosynthesis moea protein, domain 2"/>
    <property type="match status" value="1"/>
</dbReference>
<dbReference type="AlphaFoldDB" id="A0A484HJC3"/>
<reference evidence="8" key="1">
    <citation type="submission" date="2019-01" db="EMBL/GenBank/DDBJ databases">
        <authorList>
            <consortium name="Genoscope - CEA"/>
            <person name="William W."/>
        </authorList>
    </citation>
    <scope>NUCLEOTIDE SEQUENCE</scope>
    <source>
        <strain evidence="8">CR-1</strain>
    </source>
</reference>
<sequence>MKKFFKVTDLPDVLKLSGRFPTTGVSTIPVHECPGRILAGDVSCDADLPDFSRSTMDGHAVCAASTFGASQGAPAFLSLGGSVSMGEAPDFSIRPGEAAKIPTGGMLPEGADSVSMVEHSEAVGEGAVEVFKAVAPGDHVILKGEDFKKGETVLSKGARLRPVDAGLLAAFGKETVRVYEKPAVAIVSTGDEIVPPGNAPTLGQIRDINTHTLAGMVLESGGVPRIMGIVPDSFSDIQKICLKALEESDMALISGGSSVGARDHTLDAIASIPGSEILVHGVSISPGKPTILAAAGEKPFWGLPGHVTSAMVVFDRLVRPFLERMAGLSPRFKKETRIFATLSRNISSAQGRTDYVRVRLREEGGEMFADPVLGKSGLIRTMIKADGLIEIGINTEGLEKGARVAATPL</sequence>
<dbReference type="EMBL" id="CAACVI010000012">
    <property type="protein sequence ID" value="VEN73694.1"/>
    <property type="molecule type" value="Genomic_DNA"/>
</dbReference>
<evidence type="ECO:0000256" key="1">
    <source>
        <dbReference type="ARBA" id="ARBA00002901"/>
    </source>
</evidence>
<organism evidence="8">
    <name type="scientific">uncultured Desulfobacteraceae bacterium</name>
    <dbReference type="NCBI Taxonomy" id="218296"/>
    <lineage>
        <taxon>Bacteria</taxon>
        <taxon>Pseudomonadati</taxon>
        <taxon>Thermodesulfobacteriota</taxon>
        <taxon>Desulfobacteria</taxon>
        <taxon>Desulfobacterales</taxon>
        <taxon>Desulfobacteraceae</taxon>
        <taxon>environmental samples</taxon>
    </lineage>
</organism>